<keyword evidence="1" id="KW-0812">Transmembrane</keyword>
<dbReference type="OrthoDB" id="5845266at2759"/>
<dbReference type="STRING" id="42156.A0A3P6SV78"/>
<keyword evidence="1" id="KW-1133">Transmembrane helix</keyword>
<evidence type="ECO:0000313" key="3">
    <source>
        <dbReference type="EMBL" id="VDK71720.1"/>
    </source>
</evidence>
<reference evidence="3 4" key="1">
    <citation type="submission" date="2018-08" db="EMBL/GenBank/DDBJ databases">
        <authorList>
            <person name="Laetsch R D."/>
            <person name="Stevens L."/>
            <person name="Kumar S."/>
            <person name="Blaxter L. M."/>
        </authorList>
    </citation>
    <scope>NUCLEOTIDE SEQUENCE [LARGE SCALE GENOMIC DNA]</scope>
</reference>
<feature type="transmembrane region" description="Helical" evidence="1">
    <location>
        <begin position="205"/>
        <end position="228"/>
    </location>
</feature>
<dbReference type="Pfam" id="PF25866">
    <property type="entry name" value="Kringle_2"/>
    <property type="match status" value="1"/>
</dbReference>
<sequence length="278" mass="31346">MLPALFVASRKSPYFQLDDMFYVECIPAAHLKDYLYYGTVSTYIPTGSSLMTNTSMSATKLSGQCEVWKNAMNAMTQWAVNNSIKNYWTYPDEFMNHNNCRNFDLTLRNNDNNQHLALHMKMIKSNAPAIGPWCYAYDSVKVKQIKGRTKILAAKDTITKPNYNAKLIDTIAVNAFSKYEWGPSTYYDSRPSNLLLSAEFERNRYSIFIAMIVIGIAVLICSISFVVVRNYLKTKEKEMKEVEIQGGIAGEVQSTAMSGVPSLLNASEKLKQEVGVVV</sequence>
<protein>
    <recommendedName>
        <fullName evidence="2">Kringle-like domain-containing protein</fullName>
    </recommendedName>
</protein>
<dbReference type="EMBL" id="UYRX01000055">
    <property type="protein sequence ID" value="VDK71720.1"/>
    <property type="molecule type" value="Genomic_DNA"/>
</dbReference>
<proteinExistence type="predicted"/>
<feature type="domain" description="Kringle-like" evidence="2">
    <location>
        <begin position="23"/>
        <end position="141"/>
    </location>
</feature>
<dbReference type="AlphaFoldDB" id="A0A3P6SV78"/>
<gene>
    <name evidence="3" type="ORF">NLS_LOCUS1530</name>
</gene>
<dbReference type="InterPro" id="IPR058845">
    <property type="entry name" value="Kringle_2"/>
</dbReference>
<keyword evidence="4" id="KW-1185">Reference proteome</keyword>
<organism evidence="3 4">
    <name type="scientific">Litomosoides sigmodontis</name>
    <name type="common">Filarial nematode worm</name>
    <dbReference type="NCBI Taxonomy" id="42156"/>
    <lineage>
        <taxon>Eukaryota</taxon>
        <taxon>Metazoa</taxon>
        <taxon>Ecdysozoa</taxon>
        <taxon>Nematoda</taxon>
        <taxon>Chromadorea</taxon>
        <taxon>Rhabditida</taxon>
        <taxon>Spirurina</taxon>
        <taxon>Spiruromorpha</taxon>
        <taxon>Filarioidea</taxon>
        <taxon>Onchocercidae</taxon>
        <taxon>Litomosoides</taxon>
    </lineage>
</organism>
<dbReference type="Proteomes" id="UP000277928">
    <property type="component" value="Unassembled WGS sequence"/>
</dbReference>
<evidence type="ECO:0000259" key="2">
    <source>
        <dbReference type="Pfam" id="PF25866"/>
    </source>
</evidence>
<accession>A0A3P6SV78</accession>
<evidence type="ECO:0000313" key="4">
    <source>
        <dbReference type="Proteomes" id="UP000277928"/>
    </source>
</evidence>
<dbReference type="OMA" id="MFYVECI"/>
<name>A0A3P6SV78_LITSI</name>
<keyword evidence="1" id="KW-0472">Membrane</keyword>
<evidence type="ECO:0000256" key="1">
    <source>
        <dbReference type="SAM" id="Phobius"/>
    </source>
</evidence>